<dbReference type="RefSeq" id="WP_202857021.1">
    <property type="nucleotide sequence ID" value="NZ_JAEUGD010000043.1"/>
</dbReference>
<keyword evidence="7" id="KW-0479">Metal-binding</keyword>
<evidence type="ECO:0000256" key="5">
    <source>
        <dbReference type="ARBA" id="ARBA00022023"/>
    </source>
</evidence>
<evidence type="ECO:0000259" key="15">
    <source>
        <dbReference type="SMART" id="SM00478"/>
    </source>
</evidence>
<dbReference type="PANTHER" id="PTHR42944:SF1">
    <property type="entry name" value="ADENINE DNA GLYCOSYLASE"/>
    <property type="match status" value="1"/>
</dbReference>
<dbReference type="InterPro" id="IPR004035">
    <property type="entry name" value="Endouclease-III_FeS-bd_BS"/>
</dbReference>
<dbReference type="InterPro" id="IPR011257">
    <property type="entry name" value="DNA_glycosylase"/>
</dbReference>
<comment type="similarity">
    <text evidence="3 14">Belongs to the Nth/MutY family.</text>
</comment>
<evidence type="ECO:0000256" key="11">
    <source>
        <dbReference type="ARBA" id="ARBA00023014"/>
    </source>
</evidence>
<evidence type="ECO:0000256" key="3">
    <source>
        <dbReference type="ARBA" id="ARBA00008343"/>
    </source>
</evidence>
<dbReference type="GO" id="GO:0006284">
    <property type="term" value="P:base-excision repair"/>
    <property type="evidence" value="ECO:0007669"/>
    <property type="project" value="UniProtKB-UniRule"/>
</dbReference>
<evidence type="ECO:0000256" key="14">
    <source>
        <dbReference type="RuleBase" id="RU365096"/>
    </source>
</evidence>
<keyword evidence="13 14" id="KW-0326">Glycosidase</keyword>
<dbReference type="InterPro" id="IPR023170">
    <property type="entry name" value="HhH_base_excis_C"/>
</dbReference>
<evidence type="ECO:0000256" key="6">
    <source>
        <dbReference type="ARBA" id="ARBA00022485"/>
    </source>
</evidence>
<evidence type="ECO:0000256" key="1">
    <source>
        <dbReference type="ARBA" id="ARBA00000843"/>
    </source>
</evidence>
<keyword evidence="11" id="KW-0411">Iron-sulfur</keyword>
<evidence type="ECO:0000256" key="13">
    <source>
        <dbReference type="ARBA" id="ARBA00023295"/>
    </source>
</evidence>
<dbReference type="GO" id="GO:0006298">
    <property type="term" value="P:mismatch repair"/>
    <property type="evidence" value="ECO:0007669"/>
    <property type="project" value="TreeGrafter"/>
</dbReference>
<dbReference type="InterPro" id="IPR044298">
    <property type="entry name" value="MIG/MutY"/>
</dbReference>
<evidence type="ECO:0000256" key="12">
    <source>
        <dbReference type="ARBA" id="ARBA00023204"/>
    </source>
</evidence>
<dbReference type="InterPro" id="IPR004036">
    <property type="entry name" value="Endonuclease-III-like_CS2"/>
</dbReference>
<keyword evidence="12" id="KW-0234">DNA repair</keyword>
<dbReference type="NCBIfam" id="TIGR01084">
    <property type="entry name" value="mutY"/>
    <property type="match status" value="1"/>
</dbReference>
<dbReference type="PANTHER" id="PTHR42944">
    <property type="entry name" value="ADENINE DNA GLYCOSYLASE"/>
    <property type="match status" value="1"/>
</dbReference>
<evidence type="ECO:0000256" key="4">
    <source>
        <dbReference type="ARBA" id="ARBA00012045"/>
    </source>
</evidence>
<sequence length="356" mass="41410">MNNKKFAKKLIMWYSVHKRELPWRNTADPYKIWLSEIILQQTRVAQGLPYYNKFVKHFEKIGDLAAASEQEILRLWQGLGYYSRARNLHKCAKIVAENLQGNFPFGYKNLLKLPGVGKYTAAAIASFAYKEPVAVIDGNVYRVLSRIFGIDDDISSGIGQRKFEKVANELISEEQPDVYNQAIMEFGATHCTPKSPACGDCIFNMECYARIHGQQKELPVKLGKVKVKSRYLHYLVFKNGEDMAMKQRKGNDIWKGLFDYMLFEESGFRDFDWLAGNNEFLDELTPYIKEVNISKDYKHVLTHRKLYARFFAIDLDQKEEVLSMIKRQGLRFFSHDDIHELPKPVLVSRYLNDTIF</sequence>
<accession>A0A937KCK4</accession>
<dbReference type="GO" id="GO:0000701">
    <property type="term" value="F:purine-specific mismatch base pair DNA N-glycosylase activity"/>
    <property type="evidence" value="ECO:0007669"/>
    <property type="project" value="UniProtKB-EC"/>
</dbReference>
<evidence type="ECO:0000256" key="8">
    <source>
        <dbReference type="ARBA" id="ARBA00022763"/>
    </source>
</evidence>
<name>A0A937KCK4_9BACT</name>
<dbReference type="GO" id="GO:0046872">
    <property type="term" value="F:metal ion binding"/>
    <property type="evidence" value="ECO:0007669"/>
    <property type="project" value="UniProtKB-UniRule"/>
</dbReference>
<comment type="cofactor">
    <cofactor evidence="14">
        <name>[4Fe-4S] cluster</name>
        <dbReference type="ChEBI" id="CHEBI:49883"/>
    </cofactor>
    <text evidence="14">Binds 1 [4Fe-4S] cluster.</text>
</comment>
<organism evidence="16 17">
    <name type="scientific">Fulvivirga marina</name>
    <dbReference type="NCBI Taxonomy" id="2494733"/>
    <lineage>
        <taxon>Bacteria</taxon>
        <taxon>Pseudomonadati</taxon>
        <taxon>Bacteroidota</taxon>
        <taxon>Cytophagia</taxon>
        <taxon>Cytophagales</taxon>
        <taxon>Fulvivirgaceae</taxon>
        <taxon>Fulvivirga</taxon>
    </lineage>
</organism>
<evidence type="ECO:0000256" key="2">
    <source>
        <dbReference type="ARBA" id="ARBA00002933"/>
    </source>
</evidence>
<dbReference type="GO" id="GO:0032357">
    <property type="term" value="F:oxidized purine DNA binding"/>
    <property type="evidence" value="ECO:0007669"/>
    <property type="project" value="TreeGrafter"/>
</dbReference>
<keyword evidence="8 14" id="KW-0227">DNA damage</keyword>
<dbReference type="PROSITE" id="PS00764">
    <property type="entry name" value="ENDONUCLEASE_III_1"/>
    <property type="match status" value="1"/>
</dbReference>
<protein>
    <recommendedName>
        <fullName evidence="5 14">Adenine DNA glycosylase</fullName>
        <ecNumber evidence="4 14">3.2.2.31</ecNumber>
    </recommendedName>
</protein>
<feature type="domain" description="HhH-GPD" evidence="15">
    <location>
        <begin position="38"/>
        <end position="189"/>
    </location>
</feature>
<dbReference type="CDD" id="cd00056">
    <property type="entry name" value="ENDO3c"/>
    <property type="match status" value="1"/>
</dbReference>
<keyword evidence="6" id="KW-0004">4Fe-4S</keyword>
<dbReference type="Pfam" id="PF00730">
    <property type="entry name" value="HhH-GPD"/>
    <property type="match status" value="1"/>
</dbReference>
<dbReference type="FunFam" id="1.10.340.30:FF:000002">
    <property type="entry name" value="Adenine DNA glycosylase"/>
    <property type="match status" value="1"/>
</dbReference>
<dbReference type="Proteomes" id="UP000614216">
    <property type="component" value="Unassembled WGS sequence"/>
</dbReference>
<evidence type="ECO:0000313" key="16">
    <source>
        <dbReference type="EMBL" id="MBL6447484.1"/>
    </source>
</evidence>
<dbReference type="InterPro" id="IPR003265">
    <property type="entry name" value="HhH-GPD_domain"/>
</dbReference>
<comment type="catalytic activity">
    <reaction evidence="1 14">
        <text>Hydrolyzes free adenine bases from 7,8-dihydro-8-oxoguanine:adenine mismatched double-stranded DNA, leaving an apurinic site.</text>
        <dbReference type="EC" id="3.2.2.31"/>
    </reaction>
</comment>
<comment type="caution">
    <text evidence="16">The sequence shown here is derived from an EMBL/GenBank/DDBJ whole genome shotgun (WGS) entry which is preliminary data.</text>
</comment>
<dbReference type="SUPFAM" id="SSF48150">
    <property type="entry name" value="DNA-glycosylase"/>
    <property type="match status" value="1"/>
</dbReference>
<evidence type="ECO:0000256" key="7">
    <source>
        <dbReference type="ARBA" id="ARBA00022723"/>
    </source>
</evidence>
<comment type="function">
    <text evidence="2">Adenine glycosylase active on G-A mispairs. MutY also corrects error-prone DNA synthesis past GO lesions which are due to the oxidatively damaged form of guanine: 7,8-dihydro-8-oxoguanine (8-oxo-dGTP).</text>
</comment>
<dbReference type="GO" id="GO:0034039">
    <property type="term" value="F:8-oxo-7,8-dihydroguanine DNA N-glycosylase activity"/>
    <property type="evidence" value="ECO:0007669"/>
    <property type="project" value="TreeGrafter"/>
</dbReference>
<dbReference type="SUPFAM" id="SSF55811">
    <property type="entry name" value="Nudix"/>
    <property type="match status" value="1"/>
</dbReference>
<keyword evidence="9" id="KW-0378">Hydrolase</keyword>
<dbReference type="SMART" id="SM00478">
    <property type="entry name" value="ENDO3c"/>
    <property type="match status" value="1"/>
</dbReference>
<dbReference type="InterPro" id="IPR005760">
    <property type="entry name" value="A/G_AdeGlyc_MutY"/>
</dbReference>
<dbReference type="AlphaFoldDB" id="A0A937KCK4"/>
<dbReference type="CDD" id="cd03431">
    <property type="entry name" value="NUDIX_DNA_Glycosylase_C-MutY"/>
    <property type="match status" value="1"/>
</dbReference>
<dbReference type="EMBL" id="JAEUGD010000043">
    <property type="protein sequence ID" value="MBL6447484.1"/>
    <property type="molecule type" value="Genomic_DNA"/>
</dbReference>
<dbReference type="InterPro" id="IPR029119">
    <property type="entry name" value="MutY_C"/>
</dbReference>
<dbReference type="GO" id="GO:0051539">
    <property type="term" value="F:4 iron, 4 sulfur cluster binding"/>
    <property type="evidence" value="ECO:0007669"/>
    <property type="project" value="UniProtKB-UniRule"/>
</dbReference>
<keyword evidence="10 14" id="KW-0408">Iron</keyword>
<evidence type="ECO:0000256" key="10">
    <source>
        <dbReference type="ARBA" id="ARBA00023004"/>
    </source>
</evidence>
<dbReference type="PROSITE" id="PS01155">
    <property type="entry name" value="ENDONUCLEASE_III_2"/>
    <property type="match status" value="1"/>
</dbReference>
<dbReference type="GO" id="GO:0035485">
    <property type="term" value="F:adenine/guanine mispair binding"/>
    <property type="evidence" value="ECO:0007669"/>
    <property type="project" value="TreeGrafter"/>
</dbReference>
<evidence type="ECO:0000256" key="9">
    <source>
        <dbReference type="ARBA" id="ARBA00022801"/>
    </source>
</evidence>
<evidence type="ECO:0000313" key="17">
    <source>
        <dbReference type="Proteomes" id="UP000614216"/>
    </source>
</evidence>
<dbReference type="InterPro" id="IPR015797">
    <property type="entry name" value="NUDIX_hydrolase-like_dom_sf"/>
</dbReference>
<keyword evidence="17" id="KW-1185">Reference proteome</keyword>
<proteinExistence type="inferred from homology"/>
<dbReference type="Gene3D" id="1.10.340.30">
    <property type="entry name" value="Hypothetical protein, domain 2"/>
    <property type="match status" value="1"/>
</dbReference>
<dbReference type="Gene3D" id="3.90.79.10">
    <property type="entry name" value="Nucleoside Triphosphate Pyrophosphohydrolase"/>
    <property type="match status" value="1"/>
</dbReference>
<dbReference type="Pfam" id="PF14815">
    <property type="entry name" value="NUDIX_4"/>
    <property type="match status" value="1"/>
</dbReference>
<reference evidence="16" key="1">
    <citation type="submission" date="2021-01" db="EMBL/GenBank/DDBJ databases">
        <title>Fulvivirga kasyanovii gen. nov., sp nov., a novel member of the phylum Bacteroidetes isolated from seawater in a mussel farm.</title>
        <authorList>
            <person name="Zhao L.-H."/>
            <person name="Wang Z.-J."/>
        </authorList>
    </citation>
    <scope>NUCLEOTIDE SEQUENCE</scope>
    <source>
        <strain evidence="16">29W222</strain>
    </source>
</reference>
<dbReference type="EC" id="3.2.2.31" evidence="4 14"/>
<gene>
    <name evidence="16" type="primary">mutY</name>
    <name evidence="16" type="ORF">JMN32_14290</name>
</gene>
<dbReference type="Gene3D" id="1.10.1670.10">
    <property type="entry name" value="Helix-hairpin-Helix base-excision DNA repair enzymes (C-terminal)"/>
    <property type="match status" value="1"/>
</dbReference>